<dbReference type="EMBL" id="KZ819606">
    <property type="protein sequence ID" value="PWN32038.1"/>
    <property type="molecule type" value="Genomic_DNA"/>
</dbReference>
<dbReference type="AlphaFoldDB" id="A0A316V4U2"/>
<name>A0A316V4U2_9BASI</name>
<dbReference type="InParanoid" id="A0A316V4U2"/>
<feature type="signal peptide" evidence="2">
    <location>
        <begin position="1"/>
        <end position="27"/>
    </location>
</feature>
<sequence length="77" mass="8796">MQTPAQQHSLPCCTLALLRFLIPPAHLQPEFYYTPNGSRSRPMMKLLPGLGIAIFCMRAVILEETKIKRSRSRILSR</sequence>
<protein>
    <submittedName>
        <fullName evidence="3">Uncharacterized protein</fullName>
    </submittedName>
</protein>
<keyword evidence="2" id="KW-0732">Signal</keyword>
<dbReference type="RefSeq" id="XP_025352340.1">
    <property type="nucleotide sequence ID" value="XM_025499536.1"/>
</dbReference>
<organism evidence="3 4">
    <name type="scientific">Meira miltonrushii</name>
    <dbReference type="NCBI Taxonomy" id="1280837"/>
    <lineage>
        <taxon>Eukaryota</taxon>
        <taxon>Fungi</taxon>
        <taxon>Dikarya</taxon>
        <taxon>Basidiomycota</taxon>
        <taxon>Ustilaginomycotina</taxon>
        <taxon>Exobasidiomycetes</taxon>
        <taxon>Exobasidiales</taxon>
        <taxon>Brachybasidiaceae</taxon>
        <taxon>Meira</taxon>
    </lineage>
</organism>
<evidence type="ECO:0000256" key="2">
    <source>
        <dbReference type="SAM" id="SignalP"/>
    </source>
</evidence>
<keyword evidence="1" id="KW-1133">Transmembrane helix</keyword>
<keyword evidence="4" id="KW-1185">Reference proteome</keyword>
<evidence type="ECO:0000256" key="1">
    <source>
        <dbReference type="SAM" id="Phobius"/>
    </source>
</evidence>
<keyword evidence="1" id="KW-0472">Membrane</keyword>
<dbReference type="GeneID" id="37021317"/>
<gene>
    <name evidence="3" type="ORF">FA14DRAFT_162318</name>
</gene>
<feature type="chain" id="PRO_5016404578" evidence="2">
    <location>
        <begin position="28"/>
        <end position="77"/>
    </location>
</feature>
<reference evidence="3 4" key="1">
    <citation type="journal article" date="2018" name="Mol. Biol. Evol.">
        <title>Broad Genomic Sampling Reveals a Smut Pathogenic Ancestry of the Fungal Clade Ustilaginomycotina.</title>
        <authorList>
            <person name="Kijpornyongpan T."/>
            <person name="Mondo S.J."/>
            <person name="Barry K."/>
            <person name="Sandor L."/>
            <person name="Lee J."/>
            <person name="Lipzen A."/>
            <person name="Pangilinan J."/>
            <person name="LaButti K."/>
            <person name="Hainaut M."/>
            <person name="Henrissat B."/>
            <person name="Grigoriev I.V."/>
            <person name="Spatafora J.W."/>
            <person name="Aime M.C."/>
        </authorList>
    </citation>
    <scope>NUCLEOTIDE SEQUENCE [LARGE SCALE GENOMIC DNA]</scope>
    <source>
        <strain evidence="3 4">MCA 3882</strain>
    </source>
</reference>
<proteinExistence type="predicted"/>
<feature type="transmembrane region" description="Helical" evidence="1">
    <location>
        <begin position="43"/>
        <end position="61"/>
    </location>
</feature>
<keyword evidence="1" id="KW-0812">Transmembrane</keyword>
<dbReference type="Proteomes" id="UP000245771">
    <property type="component" value="Unassembled WGS sequence"/>
</dbReference>
<accession>A0A316V4U2</accession>
<evidence type="ECO:0000313" key="3">
    <source>
        <dbReference type="EMBL" id="PWN32038.1"/>
    </source>
</evidence>
<evidence type="ECO:0000313" key="4">
    <source>
        <dbReference type="Proteomes" id="UP000245771"/>
    </source>
</evidence>